<evidence type="ECO:0000313" key="5">
    <source>
        <dbReference type="Proteomes" id="UP001602058"/>
    </source>
</evidence>
<feature type="transmembrane region" description="Helical" evidence="2">
    <location>
        <begin position="160"/>
        <end position="180"/>
    </location>
</feature>
<dbReference type="InterPro" id="IPR000326">
    <property type="entry name" value="PAP2/HPO"/>
</dbReference>
<evidence type="ECO:0000313" key="4">
    <source>
        <dbReference type="EMBL" id="MFF4521887.1"/>
    </source>
</evidence>
<evidence type="ECO:0000256" key="2">
    <source>
        <dbReference type="SAM" id="Phobius"/>
    </source>
</evidence>
<dbReference type="RefSeq" id="WP_387885434.1">
    <property type="nucleotide sequence ID" value="NZ_JBIAWJ010000004.1"/>
</dbReference>
<feature type="transmembrane region" description="Helical" evidence="2">
    <location>
        <begin position="57"/>
        <end position="82"/>
    </location>
</feature>
<sequence>MNRRDVAELAGSTGLGAWTAFAVLAMTVVAGAGQPLWPDPGLLTWAVGHRPETMLALARGVTATGTGAVPYVLVALAGALAGRTVRQRLIAVAFCLACLGAGEALRYGVMELVHRPRPPQEAWAAHASGWAFPSGHSTTAALTAGLLIVALTLRAPRGGTALRVAVGCWGVMVGLTRVYLGVHWFTDVIGGWLFAAGWLGVCVCAAAHWLPGAFLTEPADAEPEDHVPQDPGREGRSRPA</sequence>
<keyword evidence="2" id="KW-0812">Transmembrane</keyword>
<protein>
    <submittedName>
        <fullName evidence="4">Phosphatase PAP2 family protein</fullName>
    </submittedName>
</protein>
<dbReference type="CDD" id="cd03392">
    <property type="entry name" value="PAP2_like_2"/>
    <property type="match status" value="1"/>
</dbReference>
<dbReference type="InterPro" id="IPR036938">
    <property type="entry name" value="PAP2/HPO_sf"/>
</dbReference>
<evidence type="ECO:0000259" key="3">
    <source>
        <dbReference type="SMART" id="SM00014"/>
    </source>
</evidence>
<dbReference type="Gene3D" id="1.20.144.10">
    <property type="entry name" value="Phosphatidic acid phosphatase type 2/haloperoxidase"/>
    <property type="match status" value="1"/>
</dbReference>
<feature type="transmembrane region" description="Helical" evidence="2">
    <location>
        <begin position="12"/>
        <end position="37"/>
    </location>
</feature>
<dbReference type="SMART" id="SM00014">
    <property type="entry name" value="acidPPc"/>
    <property type="match status" value="1"/>
</dbReference>
<dbReference type="SUPFAM" id="SSF48317">
    <property type="entry name" value="Acid phosphatase/Vanadium-dependent haloperoxidase"/>
    <property type="match status" value="1"/>
</dbReference>
<feature type="region of interest" description="Disordered" evidence="1">
    <location>
        <begin position="220"/>
        <end position="240"/>
    </location>
</feature>
<evidence type="ECO:0000256" key="1">
    <source>
        <dbReference type="SAM" id="MobiDB-lite"/>
    </source>
</evidence>
<keyword evidence="2" id="KW-0472">Membrane</keyword>
<gene>
    <name evidence="4" type="ORF">ACFY1D_10630</name>
</gene>
<keyword evidence="2" id="KW-1133">Transmembrane helix</keyword>
<feature type="transmembrane region" description="Helical" evidence="2">
    <location>
        <begin position="89"/>
        <end position="110"/>
    </location>
</feature>
<name>A0ABW6UEQ3_9ACTN</name>
<feature type="transmembrane region" description="Helical" evidence="2">
    <location>
        <begin position="192"/>
        <end position="210"/>
    </location>
</feature>
<reference evidence="4 5" key="1">
    <citation type="submission" date="2024-10" db="EMBL/GenBank/DDBJ databases">
        <title>The Natural Products Discovery Center: Release of the First 8490 Sequenced Strains for Exploring Actinobacteria Biosynthetic Diversity.</title>
        <authorList>
            <person name="Kalkreuter E."/>
            <person name="Kautsar S.A."/>
            <person name="Yang D."/>
            <person name="Bader C.D."/>
            <person name="Teijaro C.N."/>
            <person name="Fluegel L."/>
            <person name="Davis C.M."/>
            <person name="Simpson J.R."/>
            <person name="Lauterbach L."/>
            <person name="Steele A.D."/>
            <person name="Gui C."/>
            <person name="Meng S."/>
            <person name="Li G."/>
            <person name="Viehrig K."/>
            <person name="Ye F."/>
            <person name="Su P."/>
            <person name="Kiefer A.F."/>
            <person name="Nichols A."/>
            <person name="Cepeda A.J."/>
            <person name="Yan W."/>
            <person name="Fan B."/>
            <person name="Jiang Y."/>
            <person name="Adhikari A."/>
            <person name="Zheng C.-J."/>
            <person name="Schuster L."/>
            <person name="Cowan T.M."/>
            <person name="Smanski M.J."/>
            <person name="Chevrette M.G."/>
            <person name="De Carvalho L.P.S."/>
            <person name="Shen B."/>
        </authorList>
    </citation>
    <scope>NUCLEOTIDE SEQUENCE [LARGE SCALE GENOMIC DNA]</scope>
    <source>
        <strain evidence="4 5">NPDC001390</strain>
    </source>
</reference>
<comment type="caution">
    <text evidence="4">The sequence shown here is derived from an EMBL/GenBank/DDBJ whole genome shotgun (WGS) entry which is preliminary data.</text>
</comment>
<dbReference type="PANTHER" id="PTHR14969:SF13">
    <property type="entry name" value="AT30094P"/>
    <property type="match status" value="1"/>
</dbReference>
<keyword evidence="5" id="KW-1185">Reference proteome</keyword>
<dbReference type="Proteomes" id="UP001602058">
    <property type="component" value="Unassembled WGS sequence"/>
</dbReference>
<feature type="domain" description="Phosphatidic acid phosphatase type 2/haloperoxidase" evidence="3">
    <location>
        <begin position="92"/>
        <end position="203"/>
    </location>
</feature>
<accession>A0ABW6UEQ3</accession>
<proteinExistence type="predicted"/>
<feature type="compositionally biased region" description="Basic and acidic residues" evidence="1">
    <location>
        <begin position="224"/>
        <end position="240"/>
    </location>
</feature>
<dbReference type="PANTHER" id="PTHR14969">
    <property type="entry name" value="SPHINGOSINE-1-PHOSPHATE PHOSPHOHYDROLASE"/>
    <property type="match status" value="1"/>
</dbReference>
<dbReference type="EMBL" id="JBIAWJ010000004">
    <property type="protein sequence ID" value="MFF4521887.1"/>
    <property type="molecule type" value="Genomic_DNA"/>
</dbReference>
<dbReference type="Pfam" id="PF01569">
    <property type="entry name" value="PAP2"/>
    <property type="match status" value="1"/>
</dbReference>
<organism evidence="4 5">
    <name type="scientific">Streptomyces bluensis</name>
    <dbReference type="NCBI Taxonomy" id="33897"/>
    <lineage>
        <taxon>Bacteria</taxon>
        <taxon>Bacillati</taxon>
        <taxon>Actinomycetota</taxon>
        <taxon>Actinomycetes</taxon>
        <taxon>Kitasatosporales</taxon>
        <taxon>Streptomycetaceae</taxon>
        <taxon>Streptomyces</taxon>
    </lineage>
</organism>